<evidence type="ECO:0000256" key="6">
    <source>
        <dbReference type="ARBA" id="ARBA00023136"/>
    </source>
</evidence>
<dbReference type="SUPFAM" id="SSF54631">
    <property type="entry name" value="CBS-domain pair"/>
    <property type="match status" value="1"/>
</dbReference>
<keyword evidence="6 8" id="KW-0472">Membrane</keyword>
<comment type="subcellular location">
    <subcellularLocation>
        <location evidence="1">Membrane</location>
        <topology evidence="1">Multi-pass membrane protein</topology>
    </subcellularLocation>
</comment>
<feature type="domain" description="CNNM transmembrane" evidence="11">
    <location>
        <begin position="1"/>
        <end position="178"/>
    </location>
</feature>
<dbReference type="PROSITE" id="PS51371">
    <property type="entry name" value="CBS"/>
    <property type="match status" value="1"/>
</dbReference>
<evidence type="ECO:0000256" key="2">
    <source>
        <dbReference type="ARBA" id="ARBA00022692"/>
    </source>
</evidence>
<dbReference type="RefSeq" id="WP_254575697.1">
    <property type="nucleotide sequence ID" value="NZ_CP100595.1"/>
</dbReference>
<dbReference type="Pfam" id="PF00571">
    <property type="entry name" value="CBS"/>
    <property type="match status" value="1"/>
</dbReference>
<proteinExistence type="predicted"/>
<evidence type="ECO:0000259" key="11">
    <source>
        <dbReference type="PROSITE" id="PS51846"/>
    </source>
</evidence>
<dbReference type="PANTHER" id="PTHR22777">
    <property type="entry name" value="HEMOLYSIN-RELATED"/>
    <property type="match status" value="1"/>
</dbReference>
<dbReference type="Gene3D" id="3.10.580.10">
    <property type="entry name" value="CBS-domain"/>
    <property type="match status" value="1"/>
</dbReference>
<evidence type="ECO:0000256" key="7">
    <source>
        <dbReference type="PROSITE-ProRule" id="PRU00703"/>
    </source>
</evidence>
<keyword evidence="13" id="KW-1185">Reference proteome</keyword>
<keyword evidence="5 7" id="KW-0129">CBS domain</keyword>
<feature type="transmembrane region" description="Helical" evidence="9">
    <location>
        <begin position="112"/>
        <end position="137"/>
    </location>
</feature>
<protein>
    <submittedName>
        <fullName evidence="12">CNNM domain-containing protein</fullName>
    </submittedName>
</protein>
<organism evidence="12 13">
    <name type="scientific">Arcobacter roscoffensis</name>
    <dbReference type="NCBI Taxonomy" id="2961520"/>
    <lineage>
        <taxon>Bacteria</taxon>
        <taxon>Pseudomonadati</taxon>
        <taxon>Campylobacterota</taxon>
        <taxon>Epsilonproteobacteria</taxon>
        <taxon>Campylobacterales</taxon>
        <taxon>Arcobacteraceae</taxon>
        <taxon>Arcobacter</taxon>
    </lineage>
</organism>
<evidence type="ECO:0000256" key="5">
    <source>
        <dbReference type="ARBA" id="ARBA00023122"/>
    </source>
</evidence>
<feature type="transmembrane region" description="Helical" evidence="9">
    <location>
        <begin position="6"/>
        <end position="28"/>
    </location>
</feature>
<dbReference type="InterPro" id="IPR002550">
    <property type="entry name" value="CNNM"/>
</dbReference>
<feature type="domain" description="CBS" evidence="10">
    <location>
        <begin position="267"/>
        <end position="325"/>
    </location>
</feature>
<dbReference type="InterPro" id="IPR046342">
    <property type="entry name" value="CBS_dom_sf"/>
</dbReference>
<feature type="transmembrane region" description="Helical" evidence="9">
    <location>
        <begin position="87"/>
        <end position="106"/>
    </location>
</feature>
<evidence type="ECO:0000256" key="9">
    <source>
        <dbReference type="SAM" id="Phobius"/>
    </source>
</evidence>
<keyword evidence="3" id="KW-0677">Repeat</keyword>
<dbReference type="EMBL" id="CP100595">
    <property type="protein sequence ID" value="UTJ05516.1"/>
    <property type="molecule type" value="Genomic_DNA"/>
</dbReference>
<dbReference type="InterPro" id="IPR044751">
    <property type="entry name" value="Ion_transp-like_CBS"/>
</dbReference>
<dbReference type="Proteomes" id="UP001060012">
    <property type="component" value="Chromosome"/>
</dbReference>
<evidence type="ECO:0000313" key="12">
    <source>
        <dbReference type="EMBL" id="UTJ05516.1"/>
    </source>
</evidence>
<evidence type="ECO:0000256" key="1">
    <source>
        <dbReference type="ARBA" id="ARBA00004141"/>
    </source>
</evidence>
<name>A0ABY5E449_9BACT</name>
<evidence type="ECO:0000256" key="3">
    <source>
        <dbReference type="ARBA" id="ARBA00022737"/>
    </source>
</evidence>
<evidence type="ECO:0000256" key="4">
    <source>
        <dbReference type="ARBA" id="ARBA00022989"/>
    </source>
</evidence>
<sequence>MLMLTYFLIAVGISFLCSILEAVLLSITQAHIEIVKNKNSTLGNLMQHQKDNIDLSIGAILTLNTFAHTLGAAGVGAEAVKLFGEEYMFYISAILTLLILVFSEIIPKTLGAYYWSSLSGICSRIIKVLVLITYPLLIIMNKMTNLLTPKEKRDKITKEEINAAANIAQENGIIKDKDSDIIENLLNLEDIKVKDIHTPRSVMVAFNEDVVIESFEDGEKNLDFSKLKEYSRIPVYSSNVDNIVGMFFSKEYFHEYVENNMKDKSKIIKPIFKVNENIPISKLLDLFLSRKEQLFLVVDNYGQTEGVVTLEDAIETLLGIEIVDEHDQNIDMRQVAKNRMKLVRNNILKKKTTN</sequence>
<accession>A0ABY5E449</accession>
<dbReference type="PROSITE" id="PS51846">
    <property type="entry name" value="CNNM"/>
    <property type="match status" value="1"/>
</dbReference>
<evidence type="ECO:0000259" key="10">
    <source>
        <dbReference type="PROSITE" id="PS51371"/>
    </source>
</evidence>
<dbReference type="Pfam" id="PF01595">
    <property type="entry name" value="CNNM"/>
    <property type="match status" value="1"/>
</dbReference>
<evidence type="ECO:0000256" key="8">
    <source>
        <dbReference type="PROSITE-ProRule" id="PRU01193"/>
    </source>
</evidence>
<keyword evidence="2 8" id="KW-0812">Transmembrane</keyword>
<dbReference type="InterPro" id="IPR000644">
    <property type="entry name" value="CBS_dom"/>
</dbReference>
<gene>
    <name evidence="12" type="ORF">NJU99_09585</name>
</gene>
<evidence type="ECO:0000313" key="13">
    <source>
        <dbReference type="Proteomes" id="UP001060012"/>
    </source>
</evidence>
<dbReference type="PANTHER" id="PTHR22777:SF4">
    <property type="entry name" value="UPF0053 PROTEIN SLL1254"/>
    <property type="match status" value="1"/>
</dbReference>
<dbReference type="CDD" id="cd04590">
    <property type="entry name" value="CBS_pair_CorC_HlyC_assoc"/>
    <property type="match status" value="1"/>
</dbReference>
<keyword evidence="4 8" id="KW-1133">Transmembrane helix</keyword>
<reference evidence="12" key="1">
    <citation type="submission" date="2022-07" db="EMBL/GenBank/DDBJ databases">
        <title>Arcobacter roscoffensis sp. nov., a marine bacterium isolated from coastal seawater collected from Roscoff, France.</title>
        <authorList>
            <person name="Pascual J."/>
            <person name="Lepeaux C."/>
            <person name="Methner A."/>
            <person name="Overmann J."/>
        </authorList>
    </citation>
    <scope>NUCLEOTIDE SEQUENCE</scope>
    <source>
        <strain evidence="12">ARW1-2F2</strain>
    </source>
</reference>